<protein>
    <submittedName>
        <fullName evidence="1">Uncharacterized protein</fullName>
    </submittedName>
</protein>
<comment type="caution">
    <text evidence="1">The sequence shown here is derived from an EMBL/GenBank/DDBJ whole genome shotgun (WGS) entry which is preliminary data.</text>
</comment>
<accession>A0A7C3KIV1</accession>
<sequence>MAPLSCGFAVAISDFGIVSTAIEGAAMSKELAAATETYAGNELIQSLFKKADGTEPVKLDPAELGNSAENATEKAAAFVAEAIKILSEKAPSELADYKALCYSVSDRVANAAGSGLFGSGVKVSAKEAAVLTKLKTLLA</sequence>
<reference evidence="1" key="1">
    <citation type="journal article" date="2020" name="mSystems">
        <title>Genome- and Community-Level Interaction Insights into Carbon Utilization and Element Cycling Functions of Hydrothermarchaeota in Hydrothermal Sediment.</title>
        <authorList>
            <person name="Zhou Z."/>
            <person name="Liu Y."/>
            <person name="Xu W."/>
            <person name="Pan J."/>
            <person name="Luo Z.H."/>
            <person name="Li M."/>
        </authorList>
    </citation>
    <scope>NUCLEOTIDE SEQUENCE [LARGE SCALE GENOMIC DNA]</scope>
    <source>
        <strain evidence="1">SpSt-418</strain>
    </source>
</reference>
<gene>
    <name evidence="1" type="ORF">ENR64_20770</name>
</gene>
<evidence type="ECO:0000313" key="1">
    <source>
        <dbReference type="EMBL" id="HFN00143.1"/>
    </source>
</evidence>
<proteinExistence type="predicted"/>
<name>A0A7C3KIV1_9CYAN</name>
<organism evidence="1">
    <name type="scientific">Oscillatoriales cyanobacterium SpSt-418</name>
    <dbReference type="NCBI Taxonomy" id="2282169"/>
    <lineage>
        <taxon>Bacteria</taxon>
        <taxon>Bacillati</taxon>
        <taxon>Cyanobacteriota</taxon>
        <taxon>Cyanophyceae</taxon>
        <taxon>Oscillatoriophycideae</taxon>
        <taxon>Oscillatoriales</taxon>
    </lineage>
</organism>
<dbReference type="AlphaFoldDB" id="A0A7C3KIV1"/>
<dbReference type="EMBL" id="DSRU01000294">
    <property type="protein sequence ID" value="HFN00143.1"/>
    <property type="molecule type" value="Genomic_DNA"/>
</dbReference>